<dbReference type="InterPro" id="IPR027417">
    <property type="entry name" value="P-loop_NTPase"/>
</dbReference>
<dbReference type="SUPFAM" id="SSF52540">
    <property type="entry name" value="P-loop containing nucleoside triphosphate hydrolases"/>
    <property type="match status" value="1"/>
</dbReference>
<comment type="caution">
    <text evidence="3">The sequence shown here is derived from an EMBL/GenBank/DDBJ whole genome shotgun (WGS) entry which is preliminary data.</text>
</comment>
<accession>A0A368TMF9</accession>
<dbReference type="Pfam" id="PF00271">
    <property type="entry name" value="Helicase_C"/>
    <property type="match status" value="1"/>
</dbReference>
<dbReference type="AlphaFoldDB" id="A0A368TMF9"/>
<dbReference type="Pfam" id="PF04851">
    <property type="entry name" value="ResIII"/>
    <property type="match status" value="1"/>
</dbReference>
<dbReference type="GO" id="GO:0005829">
    <property type="term" value="C:cytosol"/>
    <property type="evidence" value="ECO:0007669"/>
    <property type="project" value="TreeGrafter"/>
</dbReference>
<dbReference type="Gene3D" id="3.40.50.300">
    <property type="entry name" value="P-loop containing nucleotide triphosphate hydrolases"/>
    <property type="match status" value="2"/>
</dbReference>
<dbReference type="GO" id="GO:0003677">
    <property type="term" value="F:DNA binding"/>
    <property type="evidence" value="ECO:0007669"/>
    <property type="project" value="InterPro"/>
</dbReference>
<proteinExistence type="predicted"/>
<feature type="domain" description="Helicase C-terminal" evidence="1">
    <location>
        <begin position="293"/>
        <end position="383"/>
    </location>
</feature>
<keyword evidence="3" id="KW-0347">Helicase</keyword>
<dbReference type="GO" id="GO:0005524">
    <property type="term" value="F:ATP binding"/>
    <property type="evidence" value="ECO:0007669"/>
    <property type="project" value="InterPro"/>
</dbReference>
<feature type="domain" description="Helicase/UvrB N-terminal" evidence="2">
    <location>
        <begin position="12"/>
        <end position="167"/>
    </location>
</feature>
<protein>
    <submittedName>
        <fullName evidence="3">Helicase</fullName>
    </submittedName>
</protein>
<organism evidence="3 4">
    <name type="scientific">Vreelandella rituensis</name>
    <dbReference type="NCBI Taxonomy" id="2282306"/>
    <lineage>
        <taxon>Bacteria</taxon>
        <taxon>Pseudomonadati</taxon>
        <taxon>Pseudomonadota</taxon>
        <taxon>Gammaproteobacteria</taxon>
        <taxon>Oceanospirillales</taxon>
        <taxon>Halomonadaceae</taxon>
        <taxon>Vreelandella</taxon>
    </lineage>
</organism>
<evidence type="ECO:0000313" key="4">
    <source>
        <dbReference type="Proteomes" id="UP000253204"/>
    </source>
</evidence>
<evidence type="ECO:0000259" key="2">
    <source>
        <dbReference type="Pfam" id="PF04851"/>
    </source>
</evidence>
<evidence type="ECO:0000259" key="1">
    <source>
        <dbReference type="Pfam" id="PF00271"/>
    </source>
</evidence>
<dbReference type="InterPro" id="IPR001650">
    <property type="entry name" value="Helicase_C-like"/>
</dbReference>
<keyword evidence="3" id="KW-0547">Nucleotide-binding</keyword>
<sequence length="500" mass="55466">MKLPDIQSSPHLPLRDWQQRCLTQALQQLSPFQPHFLCQATPGAGKMLMAAVLAHQLLERGDVDFVLYLGPSKEVISRAEQTLAEVTGLMMNGKLGARGGCYTYQSLWSRLPVFQQLGAQYRVLLIWDESHHAGRLPGTQKGANVWGQALLILERCVTYTLALSGTPWRTDGKCLPLLRYLDAQVSVDDEEDDSALKQRLVPDFVYTLQEAVRDGVCRTPYIWLIDNSHIQLTMTHAKGKKPPKQKRFSSIPHLLRHPGIGYADLLRHEAPMARVLTQGVAKLAALRQAQTSAGGLVVASDIEHAEEIAEWLKGQGEDVCLVTSQTPNAHAKLQAFRESSQAWVVAVGMISEGVDIPRLRVCCYLSRIRTEQYFRQVLGRIIRRMGLHDDDCYLFVVNESLLCRYAERIADDFPDDNAVVRVIPLEVASPMPGYGNTSPVMPLDSVTLVEEAIPASVTEVAGIAFGTSTATTATSTVSSQWEHDVAYSQRFSKHLATLEL</sequence>
<dbReference type="GO" id="GO:0016787">
    <property type="term" value="F:hydrolase activity"/>
    <property type="evidence" value="ECO:0007669"/>
    <property type="project" value="InterPro"/>
</dbReference>
<dbReference type="GO" id="GO:0004386">
    <property type="term" value="F:helicase activity"/>
    <property type="evidence" value="ECO:0007669"/>
    <property type="project" value="UniProtKB-KW"/>
</dbReference>
<dbReference type="Proteomes" id="UP000253204">
    <property type="component" value="Unassembled WGS sequence"/>
</dbReference>
<evidence type="ECO:0000313" key="3">
    <source>
        <dbReference type="EMBL" id="RCV85771.1"/>
    </source>
</evidence>
<reference evidence="3 4" key="1">
    <citation type="submission" date="2018-07" db="EMBL/GenBank/DDBJ databases">
        <title>Halomonas rutogse sp. nov., isolated from Lake TangqianCo on Tibetan Plateau.</title>
        <authorList>
            <person name="Lu H."/>
            <person name="Xing P."/>
            <person name="Wu Q."/>
        </authorList>
    </citation>
    <scope>NUCLEOTIDE SEQUENCE [LARGE SCALE GENOMIC DNA]</scope>
    <source>
        <strain evidence="3 4">TQ8S</strain>
    </source>
</reference>
<keyword evidence="3" id="KW-0378">Hydrolase</keyword>
<gene>
    <name evidence="3" type="ORF">DU506_20430</name>
</gene>
<keyword evidence="4" id="KW-1185">Reference proteome</keyword>
<dbReference type="PANTHER" id="PTHR47396:SF1">
    <property type="entry name" value="ATP-DEPENDENT HELICASE IRC3-RELATED"/>
    <property type="match status" value="1"/>
</dbReference>
<dbReference type="InterPro" id="IPR006935">
    <property type="entry name" value="Helicase/UvrB_N"/>
</dbReference>
<dbReference type="EMBL" id="QPIJ01000102">
    <property type="protein sequence ID" value="RCV85771.1"/>
    <property type="molecule type" value="Genomic_DNA"/>
</dbReference>
<dbReference type="InterPro" id="IPR050742">
    <property type="entry name" value="Helicase_Restrict-Modif_Enz"/>
</dbReference>
<dbReference type="PANTHER" id="PTHR47396">
    <property type="entry name" value="TYPE I RESTRICTION ENZYME ECOKI R PROTEIN"/>
    <property type="match status" value="1"/>
</dbReference>
<dbReference type="RefSeq" id="WP_114488691.1">
    <property type="nucleotide sequence ID" value="NZ_CBCSHM010000127.1"/>
</dbReference>
<name>A0A368TMF9_9GAMM</name>
<keyword evidence="3" id="KW-0067">ATP-binding</keyword>
<dbReference type="OrthoDB" id="5165890at2"/>